<comment type="catalytic activity">
    <reaction evidence="1">
        <text>ATP + protein L-histidine = ADP + protein N-phospho-L-histidine.</text>
        <dbReference type="EC" id="2.7.13.3"/>
    </reaction>
</comment>
<evidence type="ECO:0000256" key="2">
    <source>
        <dbReference type="ARBA" id="ARBA00012438"/>
    </source>
</evidence>
<accession>A0A5Q0GWH2</accession>
<dbReference type="InterPro" id="IPR003594">
    <property type="entry name" value="HATPase_dom"/>
</dbReference>
<evidence type="ECO:0000256" key="6">
    <source>
        <dbReference type="ARBA" id="ARBA00022777"/>
    </source>
</evidence>
<sequence>MDTSRLLGTSRPWRSLAYLASGVPVGLACFVVIVVLAVPGVLLLPVLLGVAPLAVLGQLGIPVAVLERARCRWVDPRPAPGPHPVLPDVGWSRRARIRLREPATWQEFAYAVLTATLLWVVDLVVVLAAVVVPGIMLLAPVLVPSLPPEAVPAGTAMARAGLLWTTIPLGLVALVAAAYLVTLVAWGRSRLARALLVPGKAAPAGELVEVRRSRARVVDRYEAERRRIERDLHDGAQQRLTSVTMLLGLARAQLDPDHPAAEPVARAHTEVTNALAELRDLVNGIHPKILADRGLDAALGGLADRCAVPVRVDAAVGRRLPDAVESAAYYVVSEALANVVKHSGARRVRVGARCEDGVLRVEVRDDGRGGADPARGAGLTGLADRAAAVGGTVALASPPGGPTVLRVAIPVERSS</sequence>
<feature type="domain" description="Histidine kinase/HSP90-like ATPase" evidence="10">
    <location>
        <begin position="323"/>
        <end position="413"/>
    </location>
</feature>
<feature type="transmembrane region" description="Helical" evidence="9">
    <location>
        <begin position="161"/>
        <end position="186"/>
    </location>
</feature>
<feature type="transmembrane region" description="Helical" evidence="9">
    <location>
        <begin position="108"/>
        <end position="141"/>
    </location>
</feature>
<dbReference type="SUPFAM" id="SSF55874">
    <property type="entry name" value="ATPase domain of HSP90 chaperone/DNA topoisomerase II/histidine kinase"/>
    <property type="match status" value="1"/>
</dbReference>
<reference evidence="12" key="1">
    <citation type="journal article" date="2021" name="Curr. Microbiol.">
        <title>Complete genome of nocamycin-producing strain Saccharothrix syringae NRRL B-16468 reveals the biosynthetic potential for secondary metabolites.</title>
        <authorList>
            <person name="Mo X."/>
            <person name="Yang S."/>
        </authorList>
    </citation>
    <scope>NUCLEOTIDE SEQUENCE [LARGE SCALE GENOMIC DNA]</scope>
    <source>
        <strain evidence="12">ATCC 51364 / DSM 43886 / JCM 6844 / KCTC 9398 / NBRC 14523 / NRRL B-16468 / INA 2240</strain>
    </source>
</reference>
<dbReference type="Pfam" id="PF02518">
    <property type="entry name" value="HATPase_c"/>
    <property type="match status" value="1"/>
</dbReference>
<dbReference type="GO" id="GO:0000155">
    <property type="term" value="F:phosphorelay sensor kinase activity"/>
    <property type="evidence" value="ECO:0007669"/>
    <property type="project" value="InterPro"/>
</dbReference>
<evidence type="ECO:0000256" key="5">
    <source>
        <dbReference type="ARBA" id="ARBA00022741"/>
    </source>
</evidence>
<evidence type="ECO:0000256" key="4">
    <source>
        <dbReference type="ARBA" id="ARBA00022679"/>
    </source>
</evidence>
<dbReference type="PANTHER" id="PTHR24421:SF10">
    <property type="entry name" value="NITRATE_NITRITE SENSOR PROTEIN NARQ"/>
    <property type="match status" value="1"/>
</dbReference>
<dbReference type="SMART" id="SM00387">
    <property type="entry name" value="HATPase_c"/>
    <property type="match status" value="1"/>
</dbReference>
<dbReference type="PANTHER" id="PTHR24421">
    <property type="entry name" value="NITRATE/NITRITE SENSOR PROTEIN NARX-RELATED"/>
    <property type="match status" value="1"/>
</dbReference>
<dbReference type="OrthoDB" id="5241729at2"/>
<keyword evidence="6 11" id="KW-0418">Kinase</keyword>
<feature type="transmembrane region" description="Helical" evidence="9">
    <location>
        <begin position="44"/>
        <end position="66"/>
    </location>
</feature>
<keyword evidence="9" id="KW-0472">Membrane</keyword>
<dbReference type="RefSeq" id="WP_033435171.1">
    <property type="nucleotide sequence ID" value="NZ_CP034550.1"/>
</dbReference>
<keyword evidence="5" id="KW-0547">Nucleotide-binding</keyword>
<dbReference type="InterPro" id="IPR025828">
    <property type="entry name" value="Put_sensor_dom"/>
</dbReference>
<dbReference type="Proteomes" id="UP000325787">
    <property type="component" value="Chromosome"/>
</dbReference>
<gene>
    <name evidence="11" type="ORF">EKG83_10240</name>
</gene>
<dbReference type="Pfam" id="PF13796">
    <property type="entry name" value="Sensor"/>
    <property type="match status" value="1"/>
</dbReference>
<evidence type="ECO:0000256" key="8">
    <source>
        <dbReference type="ARBA" id="ARBA00023012"/>
    </source>
</evidence>
<dbReference type="EMBL" id="CP034550">
    <property type="protein sequence ID" value="QFZ17810.1"/>
    <property type="molecule type" value="Genomic_DNA"/>
</dbReference>
<dbReference type="GO" id="GO:0046983">
    <property type="term" value="F:protein dimerization activity"/>
    <property type="evidence" value="ECO:0007669"/>
    <property type="project" value="InterPro"/>
</dbReference>
<dbReference type="Pfam" id="PF07730">
    <property type="entry name" value="HisKA_3"/>
    <property type="match status" value="1"/>
</dbReference>
<keyword evidence="8" id="KW-0902">Two-component regulatory system</keyword>
<keyword evidence="9" id="KW-0812">Transmembrane</keyword>
<dbReference type="Gene3D" id="1.20.5.1930">
    <property type="match status" value="1"/>
</dbReference>
<dbReference type="GO" id="GO:0016020">
    <property type="term" value="C:membrane"/>
    <property type="evidence" value="ECO:0007669"/>
    <property type="project" value="InterPro"/>
</dbReference>
<dbReference type="InterPro" id="IPR036890">
    <property type="entry name" value="HATPase_C_sf"/>
</dbReference>
<keyword evidence="9" id="KW-1133">Transmembrane helix</keyword>
<evidence type="ECO:0000313" key="11">
    <source>
        <dbReference type="EMBL" id="QFZ17810.1"/>
    </source>
</evidence>
<dbReference type="Gene3D" id="3.30.565.10">
    <property type="entry name" value="Histidine kinase-like ATPase, C-terminal domain"/>
    <property type="match status" value="1"/>
</dbReference>
<dbReference type="GO" id="GO:0005524">
    <property type="term" value="F:ATP binding"/>
    <property type="evidence" value="ECO:0007669"/>
    <property type="project" value="UniProtKB-KW"/>
</dbReference>
<dbReference type="AlphaFoldDB" id="A0A5Q0GWH2"/>
<evidence type="ECO:0000313" key="12">
    <source>
        <dbReference type="Proteomes" id="UP000325787"/>
    </source>
</evidence>
<evidence type="ECO:0000259" key="10">
    <source>
        <dbReference type="SMART" id="SM00387"/>
    </source>
</evidence>
<keyword evidence="4" id="KW-0808">Transferase</keyword>
<evidence type="ECO:0000256" key="9">
    <source>
        <dbReference type="SAM" id="Phobius"/>
    </source>
</evidence>
<organism evidence="11 12">
    <name type="scientific">Saccharothrix syringae</name>
    <name type="common">Nocardiopsis syringae</name>
    <dbReference type="NCBI Taxonomy" id="103733"/>
    <lineage>
        <taxon>Bacteria</taxon>
        <taxon>Bacillati</taxon>
        <taxon>Actinomycetota</taxon>
        <taxon>Actinomycetes</taxon>
        <taxon>Pseudonocardiales</taxon>
        <taxon>Pseudonocardiaceae</taxon>
        <taxon>Saccharothrix</taxon>
    </lineage>
</organism>
<protein>
    <recommendedName>
        <fullName evidence="2">histidine kinase</fullName>
        <ecNumber evidence="2">2.7.13.3</ecNumber>
    </recommendedName>
</protein>
<dbReference type="CDD" id="cd16917">
    <property type="entry name" value="HATPase_UhpB-NarQ-NarX-like"/>
    <property type="match status" value="1"/>
</dbReference>
<dbReference type="InterPro" id="IPR050482">
    <property type="entry name" value="Sensor_HK_TwoCompSys"/>
</dbReference>
<evidence type="ECO:0000256" key="7">
    <source>
        <dbReference type="ARBA" id="ARBA00022840"/>
    </source>
</evidence>
<evidence type="ECO:0000256" key="3">
    <source>
        <dbReference type="ARBA" id="ARBA00022553"/>
    </source>
</evidence>
<dbReference type="PROSITE" id="PS51257">
    <property type="entry name" value="PROKAR_LIPOPROTEIN"/>
    <property type="match status" value="1"/>
</dbReference>
<proteinExistence type="predicted"/>
<feature type="transmembrane region" description="Helical" evidence="9">
    <location>
        <begin position="16"/>
        <end position="38"/>
    </location>
</feature>
<dbReference type="EC" id="2.7.13.3" evidence="2"/>
<evidence type="ECO:0000256" key="1">
    <source>
        <dbReference type="ARBA" id="ARBA00000085"/>
    </source>
</evidence>
<keyword evidence="12" id="KW-1185">Reference proteome</keyword>
<dbReference type="KEGG" id="ssyi:EKG83_10240"/>
<name>A0A5Q0GWH2_SACSY</name>
<keyword evidence="3" id="KW-0597">Phosphoprotein</keyword>
<keyword evidence="7" id="KW-0067">ATP-binding</keyword>
<dbReference type="InterPro" id="IPR011712">
    <property type="entry name" value="Sig_transdc_His_kin_sub3_dim/P"/>
</dbReference>